<accession>A0ABQ3XFS3</accession>
<proteinExistence type="predicted"/>
<keyword evidence="1" id="KW-0808">Transferase</keyword>
<keyword evidence="4" id="KW-1133">Transmembrane helix</keyword>
<name>A0ABQ3XFS3_9ACTN</name>
<dbReference type="Gene3D" id="3.30.565.10">
    <property type="entry name" value="Histidine kinase-like ATPase, C-terminal domain"/>
    <property type="match status" value="1"/>
</dbReference>
<organism evidence="6 7">
    <name type="scientific">Actinoplanes couchii</name>
    <dbReference type="NCBI Taxonomy" id="403638"/>
    <lineage>
        <taxon>Bacteria</taxon>
        <taxon>Bacillati</taxon>
        <taxon>Actinomycetota</taxon>
        <taxon>Actinomycetes</taxon>
        <taxon>Micromonosporales</taxon>
        <taxon>Micromonosporaceae</taxon>
        <taxon>Actinoplanes</taxon>
    </lineage>
</organism>
<keyword evidence="7" id="KW-1185">Reference proteome</keyword>
<keyword evidence="2 6" id="KW-0418">Kinase</keyword>
<feature type="domain" description="Signal transduction histidine kinase subgroup 3 dimerisation and phosphoacceptor" evidence="5">
    <location>
        <begin position="198"/>
        <end position="261"/>
    </location>
</feature>
<evidence type="ECO:0000313" key="6">
    <source>
        <dbReference type="EMBL" id="GID57344.1"/>
    </source>
</evidence>
<dbReference type="PANTHER" id="PTHR24421">
    <property type="entry name" value="NITRATE/NITRITE SENSOR PROTEIN NARX-RELATED"/>
    <property type="match status" value="1"/>
</dbReference>
<dbReference type="InterPro" id="IPR050482">
    <property type="entry name" value="Sensor_HK_TwoCompSys"/>
</dbReference>
<keyword evidence="3" id="KW-0902">Two-component regulatory system</keyword>
<sequence>MAPATPFRHGWIFGGIWLFSLTETVRALLDHPAGPWRDVGLVAVTLFVIVYLVLTGMLRDIRHSRTAPRRLWLSTLPTASAGREPAPWSAAALRIGLGLMLGFALLLLPAAGSHALPCAVYIAALAMVGLPQWEGVPVVAILAVAVESAVRLVPGWQGGDGYALAVVLAGAATWGLRTAVDRQTRLRYAQQDVAVADERNRIAADLHDILGHSLTVVAVKAELAQRLLDVDLDRARTELRDLESLARDALADVRATALGVRGVSLPGEIAAARAALAAADVEADLPGTADEVPTRNRELFAWTIREAVTNIVRHSGARHATVHLTPTVVEILDDGATAIPPAADPGVVLGQGLSGLRRRADEVGARLTVGPRQDRTGFSVRMEVP</sequence>
<keyword evidence="4" id="KW-0472">Membrane</keyword>
<feature type="transmembrane region" description="Helical" evidence="4">
    <location>
        <begin position="12"/>
        <end position="29"/>
    </location>
</feature>
<dbReference type="InterPro" id="IPR011712">
    <property type="entry name" value="Sig_transdc_His_kin_sub3_dim/P"/>
</dbReference>
<evidence type="ECO:0000313" key="7">
    <source>
        <dbReference type="Proteomes" id="UP000612282"/>
    </source>
</evidence>
<dbReference type="PANTHER" id="PTHR24421:SF63">
    <property type="entry name" value="SENSOR HISTIDINE KINASE DESK"/>
    <property type="match status" value="1"/>
</dbReference>
<dbReference type="EMBL" id="BOMG01000071">
    <property type="protein sequence ID" value="GID57344.1"/>
    <property type="molecule type" value="Genomic_DNA"/>
</dbReference>
<keyword evidence="4" id="KW-0812">Transmembrane</keyword>
<dbReference type="GO" id="GO:0016301">
    <property type="term" value="F:kinase activity"/>
    <property type="evidence" value="ECO:0007669"/>
    <property type="project" value="UniProtKB-KW"/>
</dbReference>
<dbReference type="RefSeq" id="WP_203800007.1">
    <property type="nucleotide sequence ID" value="NZ_BAAAQE010000092.1"/>
</dbReference>
<evidence type="ECO:0000256" key="2">
    <source>
        <dbReference type="ARBA" id="ARBA00022777"/>
    </source>
</evidence>
<feature type="transmembrane region" description="Helical" evidence="4">
    <location>
        <begin position="41"/>
        <end position="61"/>
    </location>
</feature>
<evidence type="ECO:0000256" key="3">
    <source>
        <dbReference type="ARBA" id="ARBA00023012"/>
    </source>
</evidence>
<dbReference type="SUPFAM" id="SSF55874">
    <property type="entry name" value="ATPase domain of HSP90 chaperone/DNA topoisomerase II/histidine kinase"/>
    <property type="match status" value="1"/>
</dbReference>
<dbReference type="Gene3D" id="1.20.5.1930">
    <property type="match status" value="1"/>
</dbReference>
<evidence type="ECO:0000259" key="5">
    <source>
        <dbReference type="Pfam" id="PF07730"/>
    </source>
</evidence>
<dbReference type="Pfam" id="PF07730">
    <property type="entry name" value="HisKA_3"/>
    <property type="match status" value="1"/>
</dbReference>
<evidence type="ECO:0000256" key="4">
    <source>
        <dbReference type="SAM" id="Phobius"/>
    </source>
</evidence>
<dbReference type="Proteomes" id="UP000612282">
    <property type="component" value="Unassembled WGS sequence"/>
</dbReference>
<reference evidence="6 7" key="1">
    <citation type="submission" date="2021-01" db="EMBL/GenBank/DDBJ databases">
        <title>Whole genome shotgun sequence of Actinoplanes couchii NBRC 106145.</title>
        <authorList>
            <person name="Komaki H."/>
            <person name="Tamura T."/>
        </authorList>
    </citation>
    <scope>NUCLEOTIDE SEQUENCE [LARGE SCALE GENOMIC DNA]</scope>
    <source>
        <strain evidence="6 7">NBRC 106145</strain>
    </source>
</reference>
<gene>
    <name evidence="6" type="primary">desK_1</name>
    <name evidence="6" type="ORF">Aco03nite_057480</name>
</gene>
<feature type="transmembrane region" description="Helical" evidence="4">
    <location>
        <begin position="162"/>
        <end position="180"/>
    </location>
</feature>
<dbReference type="CDD" id="cd16917">
    <property type="entry name" value="HATPase_UhpB-NarQ-NarX-like"/>
    <property type="match status" value="1"/>
</dbReference>
<dbReference type="InterPro" id="IPR036890">
    <property type="entry name" value="HATPase_C_sf"/>
</dbReference>
<protein>
    <submittedName>
        <fullName evidence="6">Histidine kinase</fullName>
    </submittedName>
</protein>
<comment type="caution">
    <text evidence="6">The sequence shown here is derived from an EMBL/GenBank/DDBJ whole genome shotgun (WGS) entry which is preliminary data.</text>
</comment>
<evidence type="ECO:0000256" key="1">
    <source>
        <dbReference type="ARBA" id="ARBA00022679"/>
    </source>
</evidence>